<dbReference type="AlphaFoldDB" id="A0A9P6E7G4"/>
<evidence type="ECO:0000313" key="1">
    <source>
        <dbReference type="EMBL" id="KAF9523887.1"/>
    </source>
</evidence>
<name>A0A9P6E7G4_9AGAR</name>
<reference evidence="1" key="1">
    <citation type="submission" date="2020-11" db="EMBL/GenBank/DDBJ databases">
        <authorList>
            <consortium name="DOE Joint Genome Institute"/>
            <person name="Ahrendt S."/>
            <person name="Riley R."/>
            <person name="Andreopoulos W."/>
            <person name="Labutti K."/>
            <person name="Pangilinan J."/>
            <person name="Ruiz-Duenas F.J."/>
            <person name="Barrasa J.M."/>
            <person name="Sanchez-Garcia M."/>
            <person name="Camarero S."/>
            <person name="Miyauchi S."/>
            <person name="Serrano A."/>
            <person name="Linde D."/>
            <person name="Babiker R."/>
            <person name="Drula E."/>
            <person name="Ayuso-Fernandez I."/>
            <person name="Pacheco R."/>
            <person name="Padilla G."/>
            <person name="Ferreira P."/>
            <person name="Barriuso J."/>
            <person name="Kellner H."/>
            <person name="Castanera R."/>
            <person name="Alfaro M."/>
            <person name="Ramirez L."/>
            <person name="Pisabarro A.G."/>
            <person name="Kuo A."/>
            <person name="Tritt A."/>
            <person name="Lipzen A."/>
            <person name="He G."/>
            <person name="Yan M."/>
            <person name="Ng V."/>
            <person name="Cullen D."/>
            <person name="Martin F."/>
            <person name="Rosso M.-N."/>
            <person name="Henrissat B."/>
            <person name="Hibbett D."/>
            <person name="Martinez A.T."/>
            <person name="Grigoriev I.V."/>
        </authorList>
    </citation>
    <scope>NUCLEOTIDE SEQUENCE</scope>
    <source>
        <strain evidence="1">CBS 506.95</strain>
    </source>
</reference>
<keyword evidence="2" id="KW-1185">Reference proteome</keyword>
<protein>
    <submittedName>
        <fullName evidence="1">Uncharacterized protein</fullName>
    </submittedName>
</protein>
<evidence type="ECO:0000313" key="2">
    <source>
        <dbReference type="Proteomes" id="UP000807306"/>
    </source>
</evidence>
<dbReference type="Proteomes" id="UP000807306">
    <property type="component" value="Unassembled WGS sequence"/>
</dbReference>
<sequence length="77" mass="8077">MSKSSKLARPGLSPSTSPLPAHLVAVARLFSAPPALVVLAKATSIPSRRPSLSLKPQATAMSACTRRTIKLEAWLKG</sequence>
<dbReference type="EMBL" id="MU157908">
    <property type="protein sequence ID" value="KAF9523887.1"/>
    <property type="molecule type" value="Genomic_DNA"/>
</dbReference>
<comment type="caution">
    <text evidence="1">The sequence shown here is derived from an EMBL/GenBank/DDBJ whole genome shotgun (WGS) entry which is preliminary data.</text>
</comment>
<proteinExistence type="predicted"/>
<accession>A0A9P6E7G4</accession>
<gene>
    <name evidence="1" type="ORF">CPB83DRAFT_862073</name>
</gene>
<organism evidence="1 2">
    <name type="scientific">Crepidotus variabilis</name>
    <dbReference type="NCBI Taxonomy" id="179855"/>
    <lineage>
        <taxon>Eukaryota</taxon>
        <taxon>Fungi</taxon>
        <taxon>Dikarya</taxon>
        <taxon>Basidiomycota</taxon>
        <taxon>Agaricomycotina</taxon>
        <taxon>Agaricomycetes</taxon>
        <taxon>Agaricomycetidae</taxon>
        <taxon>Agaricales</taxon>
        <taxon>Agaricineae</taxon>
        <taxon>Crepidotaceae</taxon>
        <taxon>Crepidotus</taxon>
    </lineage>
</organism>